<dbReference type="InterPro" id="IPR005286">
    <property type="entry name" value="Cell_div_FtsE"/>
</dbReference>
<evidence type="ECO:0000256" key="5">
    <source>
        <dbReference type="ARBA" id="ARBA00022741"/>
    </source>
</evidence>
<comment type="similarity">
    <text evidence="1 9">Belongs to the ABC transporter superfamily.</text>
</comment>
<keyword evidence="4 9" id="KW-0132">Cell division</keyword>
<dbReference type="InterPro" id="IPR003593">
    <property type="entry name" value="AAA+_ATPase"/>
</dbReference>
<comment type="caution">
    <text evidence="11">The sequence shown here is derived from an EMBL/GenBank/DDBJ whole genome shotgun (WGS) entry which is preliminary data.</text>
</comment>
<dbReference type="InterPro" id="IPR027417">
    <property type="entry name" value="P-loop_NTPase"/>
</dbReference>
<evidence type="ECO:0000256" key="9">
    <source>
        <dbReference type="RuleBase" id="RU365094"/>
    </source>
</evidence>
<dbReference type="Gene3D" id="3.40.50.300">
    <property type="entry name" value="P-loop containing nucleotide triphosphate hydrolases"/>
    <property type="match status" value="1"/>
</dbReference>
<keyword evidence="8 9" id="KW-0131">Cell cycle</keyword>
<dbReference type="Pfam" id="PF00005">
    <property type="entry name" value="ABC_tran"/>
    <property type="match status" value="1"/>
</dbReference>
<evidence type="ECO:0000256" key="8">
    <source>
        <dbReference type="ARBA" id="ARBA00023306"/>
    </source>
</evidence>
<accession>A0A0G0RF81</accession>
<dbReference type="InterPro" id="IPR003439">
    <property type="entry name" value="ABC_transporter-like_ATP-bd"/>
</dbReference>
<gene>
    <name evidence="9" type="primary">ftsE</name>
    <name evidence="11" type="ORF">UT84_C0001G0059</name>
</gene>
<evidence type="ECO:0000256" key="3">
    <source>
        <dbReference type="ARBA" id="ARBA00022475"/>
    </source>
</evidence>
<dbReference type="FunFam" id="3.40.50.300:FF:000056">
    <property type="entry name" value="Cell division ATP-binding protein FtsE"/>
    <property type="match status" value="1"/>
</dbReference>
<dbReference type="PROSITE" id="PS50893">
    <property type="entry name" value="ABC_TRANSPORTER_2"/>
    <property type="match status" value="1"/>
</dbReference>
<comment type="function">
    <text evidence="9">Part of the ABC transporter FtsEX involved in cellular division.</text>
</comment>
<dbReference type="AlphaFoldDB" id="A0A0G0RF81"/>
<evidence type="ECO:0000256" key="4">
    <source>
        <dbReference type="ARBA" id="ARBA00022618"/>
    </source>
</evidence>
<keyword evidence="6 9" id="KW-0067">ATP-binding</keyword>
<sequence length="228" mass="25259">MIEFVSVTKKYPSGAMALDEVNLKIEAGEFVFVVGPSGAGKSTLLKLITREILPTSGQILFNGEDILKIPKNKVHVLRRRIGTVFQDFKLLLTKTVFENVAVPLEVLGVKESEVEKEVSAVLDKVGLLEKADSFPLQLSGGEVQRTSIARAIISKPQVLLADEPTGDLDPKNSLEVIKLIEKINHEDKTTVFMATHNAQIVNHFKKRVITLQKGKIVKDEKEGRYETT</sequence>
<keyword evidence="5 9" id="KW-0547">Nucleotide-binding</keyword>
<dbReference type="PANTHER" id="PTHR24220:SF470">
    <property type="entry name" value="CELL DIVISION ATP-BINDING PROTEIN FTSE"/>
    <property type="match status" value="1"/>
</dbReference>
<evidence type="ECO:0000256" key="1">
    <source>
        <dbReference type="ARBA" id="ARBA00005417"/>
    </source>
</evidence>
<keyword evidence="3 9" id="KW-1003">Cell membrane</keyword>
<feature type="domain" description="ABC transporter" evidence="10">
    <location>
        <begin position="2"/>
        <end position="227"/>
    </location>
</feature>
<evidence type="ECO:0000256" key="2">
    <source>
        <dbReference type="ARBA" id="ARBA00020019"/>
    </source>
</evidence>
<dbReference type="PANTHER" id="PTHR24220">
    <property type="entry name" value="IMPORT ATP-BINDING PROTEIN"/>
    <property type="match status" value="1"/>
</dbReference>
<dbReference type="InterPro" id="IPR015854">
    <property type="entry name" value="ABC_transpr_LolD-like"/>
</dbReference>
<dbReference type="GO" id="GO:0051301">
    <property type="term" value="P:cell division"/>
    <property type="evidence" value="ECO:0007669"/>
    <property type="project" value="UniProtKB-UniRule"/>
</dbReference>
<comment type="subcellular location">
    <subcellularLocation>
        <location evidence="9">Cell membrane</location>
        <topology evidence="9">Peripheral membrane protein</topology>
        <orientation evidence="9">Cytoplasmic side</orientation>
    </subcellularLocation>
</comment>
<comment type="subunit">
    <text evidence="9">Homodimer. Forms a membrane-associated complex with FtsX.</text>
</comment>
<dbReference type="GO" id="GO:0005524">
    <property type="term" value="F:ATP binding"/>
    <property type="evidence" value="ECO:0007669"/>
    <property type="project" value="UniProtKB-UniRule"/>
</dbReference>
<dbReference type="PATRIC" id="fig|1618405.3.peg.63"/>
<proteinExistence type="inferred from homology"/>
<keyword evidence="7 9" id="KW-0472">Membrane</keyword>
<dbReference type="Proteomes" id="UP000034531">
    <property type="component" value="Unassembled WGS sequence"/>
</dbReference>
<evidence type="ECO:0000256" key="6">
    <source>
        <dbReference type="ARBA" id="ARBA00022840"/>
    </source>
</evidence>
<evidence type="ECO:0000256" key="7">
    <source>
        <dbReference type="ARBA" id="ARBA00023136"/>
    </source>
</evidence>
<evidence type="ECO:0000313" key="11">
    <source>
        <dbReference type="EMBL" id="KKR51374.1"/>
    </source>
</evidence>
<evidence type="ECO:0000313" key="12">
    <source>
        <dbReference type="Proteomes" id="UP000034531"/>
    </source>
</evidence>
<dbReference type="GO" id="GO:0022857">
    <property type="term" value="F:transmembrane transporter activity"/>
    <property type="evidence" value="ECO:0007669"/>
    <property type="project" value="TreeGrafter"/>
</dbReference>
<dbReference type="EMBL" id="LBYI01000001">
    <property type="protein sequence ID" value="KKR51374.1"/>
    <property type="molecule type" value="Genomic_DNA"/>
</dbReference>
<dbReference type="SMART" id="SM00382">
    <property type="entry name" value="AAA"/>
    <property type="match status" value="1"/>
</dbReference>
<name>A0A0G0RF81_9BACT</name>
<protein>
    <recommendedName>
        <fullName evidence="2 9">Cell division ATP-binding protein FtsE</fullName>
    </recommendedName>
</protein>
<dbReference type="NCBIfam" id="TIGR02673">
    <property type="entry name" value="FtsE"/>
    <property type="match status" value="1"/>
</dbReference>
<dbReference type="GO" id="GO:0016887">
    <property type="term" value="F:ATP hydrolysis activity"/>
    <property type="evidence" value="ECO:0007669"/>
    <property type="project" value="InterPro"/>
</dbReference>
<organism evidence="11 12">
    <name type="scientific">Candidatus Curtissbacteria bacterium GW2011_GWA1_40_16</name>
    <dbReference type="NCBI Taxonomy" id="1618405"/>
    <lineage>
        <taxon>Bacteria</taxon>
        <taxon>Candidatus Curtissiibacteriota</taxon>
    </lineage>
</organism>
<dbReference type="GO" id="GO:0005886">
    <property type="term" value="C:plasma membrane"/>
    <property type="evidence" value="ECO:0007669"/>
    <property type="project" value="UniProtKB-SubCell"/>
</dbReference>
<evidence type="ECO:0000259" key="10">
    <source>
        <dbReference type="PROSITE" id="PS50893"/>
    </source>
</evidence>
<dbReference type="SUPFAM" id="SSF52540">
    <property type="entry name" value="P-loop containing nucleoside triphosphate hydrolases"/>
    <property type="match status" value="1"/>
</dbReference>
<reference evidence="11 12" key="1">
    <citation type="journal article" date="2015" name="Nature">
        <title>rRNA introns, odd ribosomes, and small enigmatic genomes across a large radiation of phyla.</title>
        <authorList>
            <person name="Brown C.T."/>
            <person name="Hug L.A."/>
            <person name="Thomas B.C."/>
            <person name="Sharon I."/>
            <person name="Castelle C.J."/>
            <person name="Singh A."/>
            <person name="Wilkins M.J."/>
            <person name="Williams K.H."/>
            <person name="Banfield J.F."/>
        </authorList>
    </citation>
    <scope>NUCLEOTIDE SEQUENCE [LARGE SCALE GENOMIC DNA]</scope>
</reference>